<sequence>MKPGKKVEILWGKFSTLLKSRQIRCADTKFACKGFLQQAAGFPQ</sequence>
<organism evidence="1 2">
    <name type="scientific">Collimonas arenae</name>
    <dbReference type="NCBI Taxonomy" id="279058"/>
    <lineage>
        <taxon>Bacteria</taxon>
        <taxon>Pseudomonadati</taxon>
        <taxon>Pseudomonadota</taxon>
        <taxon>Betaproteobacteria</taxon>
        <taxon>Burkholderiales</taxon>
        <taxon>Oxalobacteraceae</taxon>
        <taxon>Collimonas</taxon>
    </lineage>
</organism>
<evidence type="ECO:0000313" key="2">
    <source>
        <dbReference type="Proteomes" id="UP000071778"/>
    </source>
</evidence>
<dbReference type="Proteomes" id="UP000071778">
    <property type="component" value="Chromosome"/>
</dbReference>
<dbReference type="EMBL" id="CP013235">
    <property type="protein sequence ID" value="AMP11438.1"/>
    <property type="molecule type" value="Genomic_DNA"/>
</dbReference>
<accession>A0A127QMX7</accession>
<dbReference type="AlphaFoldDB" id="A0A127QMX7"/>
<evidence type="ECO:0000313" key="1">
    <source>
        <dbReference type="EMBL" id="AMP11438.1"/>
    </source>
</evidence>
<dbReference type="PATRIC" id="fig|279058.17.peg.4070"/>
<reference evidence="1 2" key="1">
    <citation type="submission" date="2015-11" db="EMBL/GenBank/DDBJ databases">
        <title>Exploring the genomic traits of fungus-feeding bacterial genus Collimonas.</title>
        <authorList>
            <person name="Song C."/>
            <person name="Schmidt R."/>
            <person name="de Jager V."/>
            <person name="Krzyzanowska D."/>
            <person name="Jongedijk E."/>
            <person name="Cankar K."/>
            <person name="Beekwilder J."/>
            <person name="van Veen A."/>
            <person name="de Boer W."/>
            <person name="van Veen J.A."/>
            <person name="Garbeva P."/>
        </authorList>
    </citation>
    <scope>NUCLEOTIDE SEQUENCE [LARGE SCALE GENOMIC DNA]</scope>
    <source>
        <strain evidence="1 2">Ter282</strain>
    </source>
</reference>
<proteinExistence type="predicted"/>
<name>A0A127QMX7_9BURK</name>
<gene>
    <name evidence="1" type="ORF">CAter282_3760</name>
</gene>
<keyword evidence="2" id="KW-1185">Reference proteome</keyword>
<protein>
    <submittedName>
        <fullName evidence="1">Uncharacterized protein</fullName>
    </submittedName>
</protein>